<proteinExistence type="predicted"/>
<sequence length="41" mass="4768">MCKCSNPCQPIKSGRTPKIQVHRSMILRSYDFCVLLYECMS</sequence>
<organism evidence="1">
    <name type="scientific">Arundo donax</name>
    <name type="common">Giant reed</name>
    <name type="synonym">Donax arundinaceus</name>
    <dbReference type="NCBI Taxonomy" id="35708"/>
    <lineage>
        <taxon>Eukaryota</taxon>
        <taxon>Viridiplantae</taxon>
        <taxon>Streptophyta</taxon>
        <taxon>Embryophyta</taxon>
        <taxon>Tracheophyta</taxon>
        <taxon>Spermatophyta</taxon>
        <taxon>Magnoliopsida</taxon>
        <taxon>Liliopsida</taxon>
        <taxon>Poales</taxon>
        <taxon>Poaceae</taxon>
        <taxon>PACMAD clade</taxon>
        <taxon>Arundinoideae</taxon>
        <taxon>Arundineae</taxon>
        <taxon>Arundo</taxon>
    </lineage>
</organism>
<evidence type="ECO:0000313" key="1">
    <source>
        <dbReference type="EMBL" id="JAE04261.1"/>
    </source>
</evidence>
<accession>A0A0A9F298</accession>
<reference evidence="1" key="2">
    <citation type="journal article" date="2015" name="Data Brief">
        <title>Shoot transcriptome of the giant reed, Arundo donax.</title>
        <authorList>
            <person name="Barrero R.A."/>
            <person name="Guerrero F.D."/>
            <person name="Moolhuijzen P."/>
            <person name="Goolsby J.A."/>
            <person name="Tidwell J."/>
            <person name="Bellgard S.E."/>
            <person name="Bellgard M.I."/>
        </authorList>
    </citation>
    <scope>NUCLEOTIDE SEQUENCE</scope>
    <source>
        <tissue evidence="1">Shoot tissue taken approximately 20 cm above the soil surface</tissue>
    </source>
</reference>
<name>A0A0A9F298_ARUDO</name>
<reference evidence="1" key="1">
    <citation type="submission" date="2014-09" db="EMBL/GenBank/DDBJ databases">
        <authorList>
            <person name="Magalhaes I.L.F."/>
            <person name="Oliveira U."/>
            <person name="Santos F.R."/>
            <person name="Vidigal T.H.D.A."/>
            <person name="Brescovit A.D."/>
            <person name="Santos A.J."/>
        </authorList>
    </citation>
    <scope>NUCLEOTIDE SEQUENCE</scope>
    <source>
        <tissue evidence="1">Shoot tissue taken approximately 20 cm above the soil surface</tissue>
    </source>
</reference>
<protein>
    <submittedName>
        <fullName evidence="1">Uncharacterized protein</fullName>
    </submittedName>
</protein>
<dbReference type="EMBL" id="GBRH01193635">
    <property type="protein sequence ID" value="JAE04261.1"/>
    <property type="molecule type" value="Transcribed_RNA"/>
</dbReference>
<dbReference type="AlphaFoldDB" id="A0A0A9F298"/>